<dbReference type="Proteomes" id="UP000694388">
    <property type="component" value="Unplaced"/>
</dbReference>
<evidence type="ECO:0000256" key="2">
    <source>
        <dbReference type="ARBA" id="ARBA00022723"/>
    </source>
</evidence>
<dbReference type="GO" id="GO:0046872">
    <property type="term" value="F:metal ion binding"/>
    <property type="evidence" value="ECO:0007669"/>
    <property type="project" value="UniProtKB-KW"/>
</dbReference>
<dbReference type="PANTHER" id="PTHR12103">
    <property type="entry name" value="5'-NUCLEOTIDASE DOMAIN-CONTAINING"/>
    <property type="match status" value="1"/>
</dbReference>
<dbReference type="GeneTree" id="ENSGT00940000163289"/>
<evidence type="ECO:0000256" key="3">
    <source>
        <dbReference type="ARBA" id="ARBA00022801"/>
    </source>
</evidence>
<dbReference type="Ensembl" id="ENSEBUT00000002093.1">
    <property type="protein sequence ID" value="ENSEBUP00000001759.1"/>
    <property type="gene ID" value="ENSEBUG00000001400.1"/>
</dbReference>
<dbReference type="GO" id="GO:0008253">
    <property type="term" value="F:5'-nucleotidase activity"/>
    <property type="evidence" value="ECO:0007669"/>
    <property type="project" value="TreeGrafter"/>
</dbReference>
<evidence type="ECO:0008006" key="7">
    <source>
        <dbReference type="Google" id="ProtNLM"/>
    </source>
</evidence>
<sequence length="154" mass="17468">WTKDVPQHIMKVMGQWAHLFASDPGRKVFVNRSLSMEKIKCFGFDMDYTLAVYKSPEFEALAFHLTVERLAAIGYPREMLNFEYDPSFPTRGLLFDTHLGNLLKVDAYGNLLVCVHGFHFMKGYAMDICGLMKTFPESGLATAVQSSGRHARQP</sequence>
<organism evidence="5 6">
    <name type="scientific">Eptatretus burgeri</name>
    <name type="common">Inshore hagfish</name>
    <dbReference type="NCBI Taxonomy" id="7764"/>
    <lineage>
        <taxon>Eukaryota</taxon>
        <taxon>Metazoa</taxon>
        <taxon>Chordata</taxon>
        <taxon>Craniata</taxon>
        <taxon>Vertebrata</taxon>
        <taxon>Cyclostomata</taxon>
        <taxon>Myxini</taxon>
        <taxon>Myxiniformes</taxon>
        <taxon>Myxinidae</taxon>
        <taxon>Eptatretinae</taxon>
        <taxon>Eptatretus</taxon>
    </lineage>
</organism>
<dbReference type="InterPro" id="IPR036412">
    <property type="entry name" value="HAD-like_sf"/>
</dbReference>
<dbReference type="InterPro" id="IPR008380">
    <property type="entry name" value="HAD-SF_hydro_IG_5-nucl"/>
</dbReference>
<dbReference type="Gene3D" id="3.40.50.1000">
    <property type="entry name" value="HAD superfamily/HAD-like"/>
    <property type="match status" value="1"/>
</dbReference>
<reference evidence="5" key="1">
    <citation type="submission" date="2025-08" db="UniProtKB">
        <authorList>
            <consortium name="Ensembl"/>
        </authorList>
    </citation>
    <scope>IDENTIFICATION</scope>
</reference>
<keyword evidence="2" id="KW-0479">Metal-binding</keyword>
<evidence type="ECO:0000256" key="4">
    <source>
        <dbReference type="ARBA" id="ARBA00022842"/>
    </source>
</evidence>
<protein>
    <recommendedName>
        <fullName evidence="7">5'-nucleotidase</fullName>
    </recommendedName>
</protein>
<keyword evidence="3" id="KW-0378">Hydrolase</keyword>
<evidence type="ECO:0000313" key="5">
    <source>
        <dbReference type="Ensembl" id="ENSEBUP00000001759.1"/>
    </source>
</evidence>
<name>A0A8C4NB78_EPTBU</name>
<dbReference type="PANTHER" id="PTHR12103:SF15">
    <property type="entry name" value="CYTOSOLIC PURINE 5'-NUCLEOTIDASE"/>
    <property type="match status" value="1"/>
</dbReference>
<dbReference type="InterPro" id="IPR023214">
    <property type="entry name" value="HAD_sf"/>
</dbReference>
<dbReference type="SUPFAM" id="SSF56784">
    <property type="entry name" value="HAD-like"/>
    <property type="match status" value="1"/>
</dbReference>
<accession>A0A8C4NB78</accession>
<keyword evidence="4" id="KW-0460">Magnesium</keyword>
<evidence type="ECO:0000256" key="1">
    <source>
        <dbReference type="ARBA" id="ARBA00009589"/>
    </source>
</evidence>
<dbReference type="AlphaFoldDB" id="A0A8C4NB78"/>
<evidence type="ECO:0000313" key="6">
    <source>
        <dbReference type="Proteomes" id="UP000694388"/>
    </source>
</evidence>
<reference evidence="5" key="2">
    <citation type="submission" date="2025-09" db="UniProtKB">
        <authorList>
            <consortium name="Ensembl"/>
        </authorList>
    </citation>
    <scope>IDENTIFICATION</scope>
</reference>
<comment type="similarity">
    <text evidence="1">Belongs to the 5'(3')-deoxyribonucleotidase family.</text>
</comment>
<keyword evidence="6" id="KW-1185">Reference proteome</keyword>
<dbReference type="Pfam" id="PF05761">
    <property type="entry name" value="5_nucleotid"/>
    <property type="match status" value="1"/>
</dbReference>
<proteinExistence type="inferred from homology"/>
<dbReference type="OMA" id="DTERFYX"/>